<dbReference type="OMA" id="CFEINAQ"/>
<name>A0AA38FW14_TAXCH</name>
<dbReference type="InterPro" id="IPR011051">
    <property type="entry name" value="RmlC_Cupin_sf"/>
</dbReference>
<proteinExistence type="predicted"/>
<protein>
    <recommendedName>
        <fullName evidence="1">Cupin type-1 domain-containing protein</fullName>
    </recommendedName>
</protein>
<reference evidence="2 3" key="1">
    <citation type="journal article" date="2021" name="Nat. Plants">
        <title>The Taxus genome provides insights into paclitaxel biosynthesis.</title>
        <authorList>
            <person name="Xiong X."/>
            <person name="Gou J."/>
            <person name="Liao Q."/>
            <person name="Li Y."/>
            <person name="Zhou Q."/>
            <person name="Bi G."/>
            <person name="Li C."/>
            <person name="Du R."/>
            <person name="Wang X."/>
            <person name="Sun T."/>
            <person name="Guo L."/>
            <person name="Liang H."/>
            <person name="Lu P."/>
            <person name="Wu Y."/>
            <person name="Zhang Z."/>
            <person name="Ro D.K."/>
            <person name="Shang Y."/>
            <person name="Huang S."/>
            <person name="Yan J."/>
        </authorList>
    </citation>
    <scope>NUCLEOTIDE SEQUENCE [LARGE SCALE GENOMIC DNA]</scope>
    <source>
        <strain evidence="2">Ta-2019</strain>
    </source>
</reference>
<comment type="caution">
    <text evidence="2">The sequence shown here is derived from an EMBL/GenBank/DDBJ whole genome shotgun (WGS) entry which is preliminary data.</text>
</comment>
<dbReference type="EMBL" id="JAHRHJ020000006">
    <property type="protein sequence ID" value="KAH9311288.1"/>
    <property type="molecule type" value="Genomic_DNA"/>
</dbReference>
<dbReference type="PANTHER" id="PTHR31189:SF13">
    <property type="entry name" value="CUPINCIN"/>
    <property type="match status" value="1"/>
</dbReference>
<dbReference type="SMART" id="SM00835">
    <property type="entry name" value="Cupin_1"/>
    <property type="match status" value="1"/>
</dbReference>
<keyword evidence="3" id="KW-1185">Reference proteome</keyword>
<dbReference type="CDD" id="cd02245">
    <property type="entry name" value="cupin_7S_vicilin-like_C"/>
    <property type="match status" value="1"/>
</dbReference>
<gene>
    <name evidence="2" type="ORF">KI387_026323</name>
</gene>
<dbReference type="InterPro" id="IPR050253">
    <property type="entry name" value="Seed_Storage-Functional"/>
</dbReference>
<dbReference type="PANTHER" id="PTHR31189">
    <property type="entry name" value="OS03G0336100 PROTEIN-RELATED"/>
    <property type="match status" value="1"/>
</dbReference>
<dbReference type="Pfam" id="PF00190">
    <property type="entry name" value="Cupin_1"/>
    <property type="match status" value="1"/>
</dbReference>
<evidence type="ECO:0000313" key="2">
    <source>
        <dbReference type="EMBL" id="KAH9311288.1"/>
    </source>
</evidence>
<dbReference type="Proteomes" id="UP000824469">
    <property type="component" value="Unassembled WGS sequence"/>
</dbReference>
<feature type="non-terminal residue" evidence="2">
    <location>
        <position position="102"/>
    </location>
</feature>
<feature type="non-terminal residue" evidence="2">
    <location>
        <position position="1"/>
    </location>
</feature>
<dbReference type="SUPFAM" id="SSF51182">
    <property type="entry name" value="RmlC-like cupins"/>
    <property type="match status" value="1"/>
</dbReference>
<dbReference type="InterPro" id="IPR006045">
    <property type="entry name" value="Cupin_1"/>
</dbReference>
<feature type="domain" description="Cupin type-1" evidence="1">
    <location>
        <begin position="1"/>
        <end position="102"/>
    </location>
</feature>
<evidence type="ECO:0000259" key="1">
    <source>
        <dbReference type="SMART" id="SM00835"/>
    </source>
</evidence>
<dbReference type="Gene3D" id="2.60.120.10">
    <property type="entry name" value="Jelly Rolls"/>
    <property type="match status" value="1"/>
</dbReference>
<accession>A0AA38FW14</accession>
<dbReference type="AlphaFoldDB" id="A0AA38FW14"/>
<evidence type="ECO:0000313" key="3">
    <source>
        <dbReference type="Proteomes" id="UP000824469"/>
    </source>
</evidence>
<sequence length="102" mass="11219">GSMMVPNYNTRAIKIAIVLSGEGTMEMACPHLASRGGHRGESEEREQHQDMSYQKVRARLTAGTGFVVPTAHPNTQIASSGRPLRILCFEINAQGNRRHFLA</sequence>
<dbReference type="InterPro" id="IPR014710">
    <property type="entry name" value="RmlC-like_jellyroll"/>
</dbReference>
<organism evidence="2 3">
    <name type="scientific">Taxus chinensis</name>
    <name type="common">Chinese yew</name>
    <name type="synonym">Taxus wallichiana var. chinensis</name>
    <dbReference type="NCBI Taxonomy" id="29808"/>
    <lineage>
        <taxon>Eukaryota</taxon>
        <taxon>Viridiplantae</taxon>
        <taxon>Streptophyta</taxon>
        <taxon>Embryophyta</taxon>
        <taxon>Tracheophyta</taxon>
        <taxon>Spermatophyta</taxon>
        <taxon>Pinopsida</taxon>
        <taxon>Pinidae</taxon>
        <taxon>Conifers II</taxon>
        <taxon>Cupressales</taxon>
        <taxon>Taxaceae</taxon>
        <taxon>Taxus</taxon>
    </lineage>
</organism>